<dbReference type="GO" id="GO:0008757">
    <property type="term" value="F:S-adenosylmethionine-dependent methyltransferase activity"/>
    <property type="evidence" value="ECO:0007669"/>
    <property type="project" value="UniProtKB-ARBA"/>
</dbReference>
<dbReference type="EMBL" id="LR797111">
    <property type="protein sequence ID" value="CAB4187659.1"/>
    <property type="molecule type" value="Genomic_DNA"/>
</dbReference>
<evidence type="ECO:0000313" key="2">
    <source>
        <dbReference type="EMBL" id="CAB4187659.1"/>
    </source>
</evidence>
<dbReference type="GO" id="GO:0032259">
    <property type="term" value="P:methylation"/>
    <property type="evidence" value="ECO:0007669"/>
    <property type="project" value="InterPro"/>
</dbReference>
<dbReference type="CDD" id="cd02440">
    <property type="entry name" value="AdoMet_MTases"/>
    <property type="match status" value="1"/>
</dbReference>
<dbReference type="InterPro" id="IPR029063">
    <property type="entry name" value="SAM-dependent_MTases_sf"/>
</dbReference>
<dbReference type="SUPFAM" id="SSF53335">
    <property type="entry name" value="S-adenosyl-L-methionine-dependent methyltransferases"/>
    <property type="match status" value="1"/>
</dbReference>
<dbReference type="InterPro" id="IPR002052">
    <property type="entry name" value="DNA_methylase_N6_adenine_CS"/>
</dbReference>
<reference evidence="2" key="1">
    <citation type="submission" date="2020-05" db="EMBL/GenBank/DDBJ databases">
        <authorList>
            <person name="Chiriac C."/>
            <person name="Salcher M."/>
            <person name="Ghai R."/>
            <person name="Kavagutti S V."/>
        </authorList>
    </citation>
    <scope>NUCLEOTIDE SEQUENCE</scope>
</reference>
<accession>A0A6J5QSJ4</accession>
<dbReference type="PRINTS" id="PR00507">
    <property type="entry name" value="N12N6MTFRASE"/>
</dbReference>
<organism evidence="2">
    <name type="scientific">uncultured Caudovirales phage</name>
    <dbReference type="NCBI Taxonomy" id="2100421"/>
    <lineage>
        <taxon>Viruses</taxon>
        <taxon>Duplodnaviria</taxon>
        <taxon>Heunggongvirae</taxon>
        <taxon>Uroviricota</taxon>
        <taxon>Caudoviricetes</taxon>
        <taxon>Peduoviridae</taxon>
        <taxon>Maltschvirus</taxon>
        <taxon>Maltschvirus maltsch</taxon>
    </lineage>
</organism>
<dbReference type="Pfam" id="PF05175">
    <property type="entry name" value="MTS"/>
    <property type="match status" value="1"/>
</dbReference>
<name>A0A6J5QSJ4_9CAUD</name>
<gene>
    <name evidence="2" type="ORF">UFOVP1155_50</name>
</gene>
<evidence type="ECO:0000259" key="1">
    <source>
        <dbReference type="Pfam" id="PF05175"/>
    </source>
</evidence>
<dbReference type="PROSITE" id="PS00092">
    <property type="entry name" value="N6_MTASE"/>
    <property type="match status" value="1"/>
</dbReference>
<protein>
    <submittedName>
        <fullName evidence="2">AdoMet_MTases domain containing protein</fullName>
    </submittedName>
</protein>
<feature type="domain" description="Methyltransferase small" evidence="1">
    <location>
        <begin position="97"/>
        <end position="213"/>
    </location>
</feature>
<dbReference type="Gene3D" id="3.40.50.150">
    <property type="entry name" value="Vaccinia Virus protein VP39"/>
    <property type="match status" value="1"/>
</dbReference>
<dbReference type="GO" id="GO:0003676">
    <property type="term" value="F:nucleic acid binding"/>
    <property type="evidence" value="ECO:0007669"/>
    <property type="project" value="InterPro"/>
</dbReference>
<dbReference type="InterPro" id="IPR007848">
    <property type="entry name" value="Small_mtfrase_dom"/>
</dbReference>
<sequence length="248" mass="27326">MRVDDEVLAVLSRAETNGFELKLTGQLDRKLYERTNKVLEAAGGKWSRKAKAHIFESEAFNRIDEIILSGEAEIPKDEFNYFPSPPAVVARLIEIADIEHGMQVLEPSAGRGAIAVACAEQGADVDCVELMEANYDALCADDRLKRVKRGCFLEHGVIEAYDRIVMNPPFARQQDIKHVTHALKFLKPGGKLVSVMAASVGFRENKLTNEFRDLISERGGRIEALPDGAFNESGTMVRTVIVEIPAGG</sequence>
<proteinExistence type="predicted"/>